<accession>A0AAU1LYZ3</accession>
<dbReference type="InterPro" id="IPR002397">
    <property type="entry name" value="Cyt_P450_B"/>
</dbReference>
<dbReference type="AlphaFoldDB" id="A0AAU1LYZ3"/>
<proteinExistence type="inferred from homology"/>
<protein>
    <submittedName>
        <fullName evidence="3">Cytochrome P450</fullName>
    </submittedName>
</protein>
<dbReference type="PANTHER" id="PTHR46696">
    <property type="entry name" value="P450, PUTATIVE (EUROFUNG)-RELATED"/>
    <property type="match status" value="1"/>
</dbReference>
<reference evidence="3" key="1">
    <citation type="submission" date="2022-10" db="EMBL/GenBank/DDBJ databases">
        <title>The complete genomes of actinobacterial strains from the NBC collection.</title>
        <authorList>
            <person name="Joergensen T.S."/>
            <person name="Alvarez Arevalo M."/>
            <person name="Sterndorff E.B."/>
            <person name="Faurdal D."/>
            <person name="Vuksanovic O."/>
            <person name="Mourched A.-S."/>
            <person name="Charusanti P."/>
            <person name="Shaw S."/>
            <person name="Blin K."/>
            <person name="Weber T."/>
        </authorList>
    </citation>
    <scope>NUCLEOTIDE SEQUENCE</scope>
    <source>
        <strain evidence="3">NBC_00148</strain>
    </source>
</reference>
<dbReference type="GO" id="GO:0004497">
    <property type="term" value="F:monooxygenase activity"/>
    <property type="evidence" value="ECO:0007669"/>
    <property type="project" value="InterPro"/>
</dbReference>
<comment type="similarity">
    <text evidence="1">Belongs to the cytochrome P450 family.</text>
</comment>
<sequence>MTPPATGASPGTGPSLLEPLALYGAGFAADPHGHYRRLRDQGPLARVRIAPDVDALLVTDYHAAVDLLRDTETFTKDPRAWQAGVPADSPVLPVLGHRPTALFTDGAVHARYRGAVNDTLALIEPHLLRAEVAKVAQRLIAAFSATGTGDLIAQYARGLPLHVFTASFGVDPRDTERVVRGTAGMMDSAEGAPAAYGDLVGVVTDLVAARRRRPGRDLTTYLLEHPAGLDDNEAVRQITLIMSSGHEPTTNLIGNALLRMLSDTGYGGSLHGGAMTAREAVDDVLWRDPPIANMGAHFPRHDTEFHGVPLRAGQLVLVSFAAANTQSPPTGSDPAGRSGDGAHLAWSAGPHRCPAKQPALLMAMTAIEQLTSQLCDLELAVEPGALVWRPGPFHRAPAHLPVRFTPLDTLPEPGATSGPDVSDPVPNRVGGTPNG</sequence>
<evidence type="ECO:0000313" key="3">
    <source>
        <dbReference type="EMBL" id="WTQ76549.1"/>
    </source>
</evidence>
<dbReference type="GO" id="GO:0016705">
    <property type="term" value="F:oxidoreductase activity, acting on paired donors, with incorporation or reduction of molecular oxygen"/>
    <property type="evidence" value="ECO:0007669"/>
    <property type="project" value="InterPro"/>
</dbReference>
<gene>
    <name evidence="3" type="ORF">OG222_27105</name>
</gene>
<feature type="region of interest" description="Disordered" evidence="2">
    <location>
        <begin position="407"/>
        <end position="435"/>
    </location>
</feature>
<dbReference type="InterPro" id="IPR036396">
    <property type="entry name" value="Cyt_P450_sf"/>
</dbReference>
<dbReference type="Gene3D" id="1.10.630.10">
    <property type="entry name" value="Cytochrome P450"/>
    <property type="match status" value="1"/>
</dbReference>
<dbReference type="GO" id="GO:0020037">
    <property type="term" value="F:heme binding"/>
    <property type="evidence" value="ECO:0007669"/>
    <property type="project" value="InterPro"/>
</dbReference>
<dbReference type="PRINTS" id="PR00359">
    <property type="entry name" value="BP450"/>
</dbReference>
<organism evidence="3">
    <name type="scientific">Streptomyces sp. NBC_00148</name>
    <dbReference type="NCBI Taxonomy" id="2903626"/>
    <lineage>
        <taxon>Bacteria</taxon>
        <taxon>Bacillati</taxon>
        <taxon>Actinomycetota</taxon>
        <taxon>Actinomycetes</taxon>
        <taxon>Kitasatosporales</taxon>
        <taxon>Streptomycetaceae</taxon>
        <taxon>Streptomyces</taxon>
    </lineage>
</organism>
<evidence type="ECO:0000256" key="2">
    <source>
        <dbReference type="SAM" id="MobiDB-lite"/>
    </source>
</evidence>
<evidence type="ECO:0000256" key="1">
    <source>
        <dbReference type="ARBA" id="ARBA00010617"/>
    </source>
</evidence>
<name>A0AAU1LYZ3_9ACTN</name>
<dbReference type="EMBL" id="CP108169">
    <property type="protein sequence ID" value="WTQ76549.1"/>
    <property type="molecule type" value="Genomic_DNA"/>
</dbReference>
<dbReference type="SUPFAM" id="SSF48264">
    <property type="entry name" value="Cytochrome P450"/>
    <property type="match status" value="1"/>
</dbReference>
<dbReference type="PANTHER" id="PTHR46696:SF1">
    <property type="entry name" value="CYTOCHROME P450 YJIB-RELATED"/>
    <property type="match status" value="1"/>
</dbReference>
<dbReference type="GO" id="GO:0005506">
    <property type="term" value="F:iron ion binding"/>
    <property type="evidence" value="ECO:0007669"/>
    <property type="project" value="InterPro"/>
</dbReference>